<dbReference type="Proteomes" id="UP000789920">
    <property type="component" value="Unassembled WGS sequence"/>
</dbReference>
<keyword evidence="2" id="KW-1185">Reference proteome</keyword>
<reference evidence="1" key="1">
    <citation type="submission" date="2021-06" db="EMBL/GenBank/DDBJ databases">
        <authorList>
            <person name="Kallberg Y."/>
            <person name="Tangrot J."/>
            <person name="Rosling A."/>
        </authorList>
    </citation>
    <scope>NUCLEOTIDE SEQUENCE</scope>
    <source>
        <strain evidence="1">MA461A</strain>
    </source>
</reference>
<dbReference type="EMBL" id="CAJVQC010161859">
    <property type="protein sequence ID" value="CAG8848689.1"/>
    <property type="molecule type" value="Genomic_DNA"/>
</dbReference>
<proteinExistence type="predicted"/>
<evidence type="ECO:0000313" key="1">
    <source>
        <dbReference type="EMBL" id="CAG8848689.1"/>
    </source>
</evidence>
<name>A0ACA9STK9_9GLOM</name>
<feature type="non-terminal residue" evidence="1">
    <location>
        <position position="60"/>
    </location>
</feature>
<accession>A0ACA9STK9</accession>
<feature type="non-terminal residue" evidence="1">
    <location>
        <position position="1"/>
    </location>
</feature>
<protein>
    <submittedName>
        <fullName evidence="1">33274_t:CDS:1</fullName>
    </submittedName>
</protein>
<organism evidence="1 2">
    <name type="scientific">Racocetra persica</name>
    <dbReference type="NCBI Taxonomy" id="160502"/>
    <lineage>
        <taxon>Eukaryota</taxon>
        <taxon>Fungi</taxon>
        <taxon>Fungi incertae sedis</taxon>
        <taxon>Mucoromycota</taxon>
        <taxon>Glomeromycotina</taxon>
        <taxon>Glomeromycetes</taxon>
        <taxon>Diversisporales</taxon>
        <taxon>Gigasporaceae</taxon>
        <taxon>Racocetra</taxon>
    </lineage>
</organism>
<gene>
    <name evidence="1" type="ORF">RPERSI_LOCUS35243</name>
</gene>
<sequence length="60" mass="6625">RSGDILFCKIIGATFSNNNSTNSSKNVDANKDFTNGSENVDIIFDIFILSAVSLYYVSRK</sequence>
<comment type="caution">
    <text evidence="1">The sequence shown here is derived from an EMBL/GenBank/DDBJ whole genome shotgun (WGS) entry which is preliminary data.</text>
</comment>
<evidence type="ECO:0000313" key="2">
    <source>
        <dbReference type="Proteomes" id="UP000789920"/>
    </source>
</evidence>